<dbReference type="NCBIfam" id="TIGR03709">
    <property type="entry name" value="PPK2_rel_1"/>
    <property type="match status" value="1"/>
</dbReference>
<dbReference type="GO" id="GO:0008976">
    <property type="term" value="F:polyphosphate kinase activity"/>
    <property type="evidence" value="ECO:0007669"/>
    <property type="project" value="InterPro"/>
</dbReference>
<proteinExistence type="inferred from homology"/>
<accession>A0A5C5X378</accession>
<comment type="similarity">
    <text evidence="1">Belongs to the polyphosphate kinase 2 (PPK2) family. Class I subfamily.</text>
</comment>
<dbReference type="InterPro" id="IPR022488">
    <property type="entry name" value="PPK2-related"/>
</dbReference>
<name>A0A5C5X378_9PLAN</name>
<gene>
    <name evidence="6" type="ORF">KOR42_04370</name>
</gene>
<protein>
    <submittedName>
        <fullName evidence="6">Polyphosphate kinase 2 (PPK2)</fullName>
    </submittedName>
</protein>
<sequence>MSTLHRVDPGTHVHLKEIEADGKKLHDDRDAAEEEFKKYRKKIADLQVRLYAEDQQKLLVVFQAMDAGGKDGTTRAVFEGVNPQGVRVVSFKQPSHRELAHDFLWRIHWAVPPKGMIHVFNRSQYEDVLVVRVEELLPKKVWEPRFEQINQFEKFLADTGTRILKFYLHITKDEQKERFQERIDIPEKNWKFSKQDIVKRGDWDEYRHAYEDVLSKCSTKHAPWFVIPSNQNWYRNWAISKIICKTLEDMDPQFPEPESGLDKVVID</sequence>
<evidence type="ECO:0000313" key="7">
    <source>
        <dbReference type="Proteomes" id="UP000317243"/>
    </source>
</evidence>
<evidence type="ECO:0000256" key="4">
    <source>
        <dbReference type="SAM" id="Coils"/>
    </source>
</evidence>
<dbReference type="AlphaFoldDB" id="A0A5C5X378"/>
<dbReference type="Pfam" id="PF03976">
    <property type="entry name" value="PPK2"/>
    <property type="match status" value="1"/>
</dbReference>
<reference evidence="6 7" key="1">
    <citation type="submission" date="2019-02" db="EMBL/GenBank/DDBJ databases">
        <title>Deep-cultivation of Planctomycetes and their phenomic and genomic characterization uncovers novel biology.</title>
        <authorList>
            <person name="Wiegand S."/>
            <person name="Jogler M."/>
            <person name="Boedeker C."/>
            <person name="Pinto D."/>
            <person name="Vollmers J."/>
            <person name="Rivas-Marin E."/>
            <person name="Kohn T."/>
            <person name="Peeters S.H."/>
            <person name="Heuer A."/>
            <person name="Rast P."/>
            <person name="Oberbeckmann S."/>
            <person name="Bunk B."/>
            <person name="Jeske O."/>
            <person name="Meyerdierks A."/>
            <person name="Storesund J.E."/>
            <person name="Kallscheuer N."/>
            <person name="Luecker S."/>
            <person name="Lage O.M."/>
            <person name="Pohl T."/>
            <person name="Merkel B.J."/>
            <person name="Hornburger P."/>
            <person name="Mueller R.-W."/>
            <person name="Bruemmer F."/>
            <person name="Labrenz M."/>
            <person name="Spormann A.M."/>
            <person name="Op Den Camp H."/>
            <person name="Overmann J."/>
            <person name="Amann R."/>
            <person name="Jetten M.S.M."/>
            <person name="Mascher T."/>
            <person name="Medema M.H."/>
            <person name="Devos D.P."/>
            <person name="Kaster A.-K."/>
            <person name="Ovreas L."/>
            <person name="Rohde M."/>
            <person name="Galperin M.Y."/>
            <person name="Jogler C."/>
        </authorList>
    </citation>
    <scope>NUCLEOTIDE SEQUENCE [LARGE SCALE GENOMIC DNA]</scope>
    <source>
        <strain evidence="6 7">KOR42</strain>
    </source>
</reference>
<dbReference type="Gene3D" id="3.40.50.300">
    <property type="entry name" value="P-loop containing nucleotide triphosphate hydrolases"/>
    <property type="match status" value="1"/>
</dbReference>
<dbReference type="OrthoDB" id="9775224at2"/>
<evidence type="ECO:0000313" key="6">
    <source>
        <dbReference type="EMBL" id="TWT57079.1"/>
    </source>
</evidence>
<evidence type="ECO:0000256" key="1">
    <source>
        <dbReference type="ARBA" id="ARBA00009924"/>
    </source>
</evidence>
<keyword evidence="7" id="KW-1185">Reference proteome</keyword>
<dbReference type="InterPro" id="IPR027417">
    <property type="entry name" value="P-loop_NTPase"/>
</dbReference>
<dbReference type="InterPro" id="IPR016898">
    <property type="entry name" value="Polyphosphate_phosphotransfera"/>
</dbReference>
<dbReference type="SUPFAM" id="SSF52540">
    <property type="entry name" value="P-loop containing nucleoside triphosphate hydrolases"/>
    <property type="match status" value="1"/>
</dbReference>
<feature type="coiled-coil region" evidence="4">
    <location>
        <begin position="15"/>
        <end position="49"/>
    </location>
</feature>
<evidence type="ECO:0000256" key="3">
    <source>
        <dbReference type="ARBA" id="ARBA00022777"/>
    </source>
</evidence>
<keyword evidence="4" id="KW-0175">Coiled coil</keyword>
<evidence type="ECO:0000256" key="2">
    <source>
        <dbReference type="ARBA" id="ARBA00022679"/>
    </source>
</evidence>
<dbReference type="GO" id="GO:0006797">
    <property type="term" value="P:polyphosphate metabolic process"/>
    <property type="evidence" value="ECO:0007669"/>
    <property type="project" value="InterPro"/>
</dbReference>
<keyword evidence="2" id="KW-0808">Transferase</keyword>
<evidence type="ECO:0000259" key="5">
    <source>
        <dbReference type="Pfam" id="PF03976"/>
    </source>
</evidence>
<dbReference type="PIRSF" id="PIRSF028756">
    <property type="entry name" value="PPK2_prd"/>
    <property type="match status" value="1"/>
</dbReference>
<dbReference type="RefSeq" id="WP_146506962.1">
    <property type="nucleotide sequence ID" value="NZ_SIHI01000001.1"/>
</dbReference>
<organism evidence="6 7">
    <name type="scientific">Thalassoglobus neptunius</name>
    <dbReference type="NCBI Taxonomy" id="1938619"/>
    <lineage>
        <taxon>Bacteria</taxon>
        <taxon>Pseudomonadati</taxon>
        <taxon>Planctomycetota</taxon>
        <taxon>Planctomycetia</taxon>
        <taxon>Planctomycetales</taxon>
        <taxon>Planctomycetaceae</taxon>
        <taxon>Thalassoglobus</taxon>
    </lineage>
</organism>
<dbReference type="Proteomes" id="UP000317243">
    <property type="component" value="Unassembled WGS sequence"/>
</dbReference>
<feature type="domain" description="Polyphosphate kinase-2-related" evidence="5">
    <location>
        <begin position="28"/>
        <end position="253"/>
    </location>
</feature>
<comment type="caution">
    <text evidence="6">The sequence shown here is derived from an EMBL/GenBank/DDBJ whole genome shotgun (WGS) entry which is preliminary data.</text>
</comment>
<dbReference type="PANTHER" id="PTHR34383">
    <property type="entry name" value="POLYPHOSPHATE:AMP PHOSPHOTRANSFERASE-RELATED"/>
    <property type="match status" value="1"/>
</dbReference>
<keyword evidence="3 6" id="KW-0418">Kinase</keyword>
<dbReference type="EMBL" id="SIHI01000001">
    <property type="protein sequence ID" value="TWT57079.1"/>
    <property type="molecule type" value="Genomic_DNA"/>
</dbReference>
<dbReference type="InterPro" id="IPR022300">
    <property type="entry name" value="PPK2-rel_1"/>
</dbReference>
<dbReference type="PANTHER" id="PTHR34383:SF3">
    <property type="entry name" value="POLYPHOSPHATE:AMP PHOSPHOTRANSFERASE"/>
    <property type="match status" value="1"/>
</dbReference>